<feature type="transmembrane region" description="Helical" evidence="1">
    <location>
        <begin position="12"/>
        <end position="32"/>
    </location>
</feature>
<dbReference type="Gramene" id="RZC82247">
    <property type="protein sequence ID" value="RZC82247"/>
    <property type="gene ID" value="C5167_045036"/>
</dbReference>
<evidence type="ECO:0000313" key="3">
    <source>
        <dbReference type="Proteomes" id="UP000316621"/>
    </source>
</evidence>
<accession>A0A4Y7LB61</accession>
<sequence>MRIINDNHITSLLWFEVLLLQWVEILLMEFYGATGGSTVVGVMGTAALMQGCFFRAKFKLEYITFTGAAKKQLYDTTSCQFLITKMTKSKTISNKVM</sequence>
<reference evidence="2 3" key="1">
    <citation type="journal article" date="2018" name="Science">
        <title>The opium poppy genome and morphinan production.</title>
        <authorList>
            <person name="Guo L."/>
            <person name="Winzer T."/>
            <person name="Yang X."/>
            <person name="Li Y."/>
            <person name="Ning Z."/>
            <person name="He Z."/>
            <person name="Teodor R."/>
            <person name="Lu Y."/>
            <person name="Bowser T.A."/>
            <person name="Graham I.A."/>
            <person name="Ye K."/>
        </authorList>
    </citation>
    <scope>NUCLEOTIDE SEQUENCE [LARGE SCALE GENOMIC DNA]</scope>
    <source>
        <strain evidence="3">cv. HN1</strain>
        <tissue evidence="2">Leaves</tissue>
    </source>
</reference>
<evidence type="ECO:0000256" key="1">
    <source>
        <dbReference type="SAM" id="Phobius"/>
    </source>
</evidence>
<dbReference type="AlphaFoldDB" id="A0A4Y7LB61"/>
<name>A0A4Y7LB61_PAPSO</name>
<feature type="non-terminal residue" evidence="2">
    <location>
        <position position="97"/>
    </location>
</feature>
<protein>
    <submittedName>
        <fullName evidence="2">Uncharacterized protein</fullName>
    </submittedName>
</protein>
<gene>
    <name evidence="2" type="ORF">C5167_045036</name>
</gene>
<dbReference type="Proteomes" id="UP000316621">
    <property type="component" value="Chromosome 11"/>
</dbReference>
<keyword evidence="1" id="KW-0472">Membrane</keyword>
<keyword evidence="1" id="KW-0812">Transmembrane</keyword>
<evidence type="ECO:0000313" key="2">
    <source>
        <dbReference type="EMBL" id="RZC82247.1"/>
    </source>
</evidence>
<keyword evidence="3" id="KW-1185">Reference proteome</keyword>
<proteinExistence type="predicted"/>
<keyword evidence="1" id="KW-1133">Transmembrane helix</keyword>
<dbReference type="EMBL" id="CM010725">
    <property type="protein sequence ID" value="RZC82247.1"/>
    <property type="molecule type" value="Genomic_DNA"/>
</dbReference>
<feature type="transmembrane region" description="Helical" evidence="1">
    <location>
        <begin position="38"/>
        <end position="56"/>
    </location>
</feature>
<organism evidence="2 3">
    <name type="scientific">Papaver somniferum</name>
    <name type="common">Opium poppy</name>
    <dbReference type="NCBI Taxonomy" id="3469"/>
    <lineage>
        <taxon>Eukaryota</taxon>
        <taxon>Viridiplantae</taxon>
        <taxon>Streptophyta</taxon>
        <taxon>Embryophyta</taxon>
        <taxon>Tracheophyta</taxon>
        <taxon>Spermatophyta</taxon>
        <taxon>Magnoliopsida</taxon>
        <taxon>Ranunculales</taxon>
        <taxon>Papaveraceae</taxon>
        <taxon>Papaveroideae</taxon>
        <taxon>Papaver</taxon>
    </lineage>
</organism>